<feature type="compositionally biased region" description="Polar residues" evidence="1">
    <location>
        <begin position="322"/>
        <end position="332"/>
    </location>
</feature>
<dbReference type="InterPro" id="IPR007518">
    <property type="entry name" value="MINDY"/>
</dbReference>
<dbReference type="GO" id="GO:1990380">
    <property type="term" value="F:K48-linked deubiquitinase activity"/>
    <property type="evidence" value="ECO:0007669"/>
    <property type="project" value="InterPro"/>
</dbReference>
<feature type="compositionally biased region" description="Polar residues" evidence="1">
    <location>
        <begin position="867"/>
        <end position="893"/>
    </location>
</feature>
<accession>A0AA39ZG70</accession>
<feature type="domain" description="MINDY deubiquitinase" evidence="2">
    <location>
        <begin position="416"/>
        <end position="721"/>
    </location>
</feature>
<dbReference type="InterPro" id="IPR033979">
    <property type="entry name" value="MINDY_domain"/>
</dbReference>
<organism evidence="3 4">
    <name type="scientific">Cercophora samala</name>
    <dbReference type="NCBI Taxonomy" id="330535"/>
    <lineage>
        <taxon>Eukaryota</taxon>
        <taxon>Fungi</taxon>
        <taxon>Dikarya</taxon>
        <taxon>Ascomycota</taxon>
        <taxon>Pezizomycotina</taxon>
        <taxon>Sordariomycetes</taxon>
        <taxon>Sordariomycetidae</taxon>
        <taxon>Sordariales</taxon>
        <taxon>Lasiosphaeriaceae</taxon>
        <taxon>Cercophora</taxon>
    </lineage>
</organism>
<keyword evidence="4" id="KW-1185">Reference proteome</keyword>
<feature type="compositionally biased region" description="Gly residues" evidence="1">
    <location>
        <begin position="994"/>
        <end position="1005"/>
    </location>
</feature>
<dbReference type="PANTHER" id="PTHR18063:SF6">
    <property type="entry name" value="UBIQUITIN CARBOXYL-TERMINAL HYDROLASE"/>
    <property type="match status" value="1"/>
</dbReference>
<dbReference type="GO" id="GO:0005829">
    <property type="term" value="C:cytosol"/>
    <property type="evidence" value="ECO:0007669"/>
    <property type="project" value="TreeGrafter"/>
</dbReference>
<evidence type="ECO:0000256" key="1">
    <source>
        <dbReference type="SAM" id="MobiDB-lite"/>
    </source>
</evidence>
<evidence type="ECO:0000313" key="4">
    <source>
        <dbReference type="Proteomes" id="UP001174997"/>
    </source>
</evidence>
<dbReference type="Proteomes" id="UP001174997">
    <property type="component" value="Unassembled WGS sequence"/>
</dbReference>
<feature type="compositionally biased region" description="Polar residues" evidence="1">
    <location>
        <begin position="961"/>
        <end position="978"/>
    </location>
</feature>
<dbReference type="GO" id="GO:0071108">
    <property type="term" value="P:protein K48-linked deubiquitination"/>
    <property type="evidence" value="ECO:0007669"/>
    <property type="project" value="TreeGrafter"/>
</dbReference>
<feature type="region of interest" description="Disordered" evidence="1">
    <location>
        <begin position="729"/>
        <end position="779"/>
    </location>
</feature>
<dbReference type="GO" id="GO:0016807">
    <property type="term" value="F:cysteine-type carboxypeptidase activity"/>
    <property type="evidence" value="ECO:0007669"/>
    <property type="project" value="TreeGrafter"/>
</dbReference>
<evidence type="ECO:0000259" key="2">
    <source>
        <dbReference type="Pfam" id="PF04424"/>
    </source>
</evidence>
<feature type="region of interest" description="Disordered" evidence="1">
    <location>
        <begin position="816"/>
        <end position="1033"/>
    </location>
</feature>
<feature type="compositionally biased region" description="Low complexity" evidence="1">
    <location>
        <begin position="933"/>
        <end position="960"/>
    </location>
</feature>
<dbReference type="Pfam" id="PF04424">
    <property type="entry name" value="MINDY_DUB"/>
    <property type="match status" value="1"/>
</dbReference>
<feature type="compositionally biased region" description="Polar residues" evidence="1">
    <location>
        <begin position="54"/>
        <end position="82"/>
    </location>
</feature>
<feature type="compositionally biased region" description="Low complexity" evidence="1">
    <location>
        <begin position="29"/>
        <end position="39"/>
    </location>
</feature>
<feature type="region of interest" description="Disordered" evidence="1">
    <location>
        <begin position="1"/>
        <end position="83"/>
    </location>
</feature>
<comment type="caution">
    <text evidence="3">The sequence shown here is derived from an EMBL/GenBank/DDBJ whole genome shotgun (WGS) entry which is preliminary data.</text>
</comment>
<feature type="compositionally biased region" description="Basic and acidic residues" evidence="1">
    <location>
        <begin position="1023"/>
        <end position="1033"/>
    </location>
</feature>
<proteinExistence type="predicted"/>
<dbReference type="GO" id="GO:0004843">
    <property type="term" value="F:cysteine-type deubiquitinase activity"/>
    <property type="evidence" value="ECO:0007669"/>
    <property type="project" value="InterPro"/>
</dbReference>
<dbReference type="AlphaFoldDB" id="A0AA39ZG70"/>
<feature type="compositionally biased region" description="Polar residues" evidence="1">
    <location>
        <begin position="193"/>
        <end position="210"/>
    </location>
</feature>
<reference evidence="3" key="1">
    <citation type="submission" date="2023-06" db="EMBL/GenBank/DDBJ databases">
        <title>Genome-scale phylogeny and comparative genomics of the fungal order Sordariales.</title>
        <authorList>
            <consortium name="Lawrence Berkeley National Laboratory"/>
            <person name="Hensen N."/>
            <person name="Bonometti L."/>
            <person name="Westerberg I."/>
            <person name="Brannstrom I.O."/>
            <person name="Guillou S."/>
            <person name="Cros-Aarteil S."/>
            <person name="Calhoun S."/>
            <person name="Haridas S."/>
            <person name="Kuo A."/>
            <person name="Mondo S."/>
            <person name="Pangilinan J."/>
            <person name="Riley R."/>
            <person name="Labutti K."/>
            <person name="Andreopoulos B."/>
            <person name="Lipzen A."/>
            <person name="Chen C."/>
            <person name="Yanf M."/>
            <person name="Daum C."/>
            <person name="Ng V."/>
            <person name="Clum A."/>
            <person name="Steindorff A."/>
            <person name="Ohm R."/>
            <person name="Martin F."/>
            <person name="Silar P."/>
            <person name="Natvig D."/>
            <person name="Lalanne C."/>
            <person name="Gautier V."/>
            <person name="Ament-Velasquez S.L."/>
            <person name="Kruys A."/>
            <person name="Hutchinson M.I."/>
            <person name="Powell A.J."/>
            <person name="Barry K."/>
            <person name="Miller A.N."/>
            <person name="Grigoriev I.V."/>
            <person name="Debuchy R."/>
            <person name="Gladieux P."/>
            <person name="Thoren M.H."/>
            <person name="Johannesson H."/>
        </authorList>
    </citation>
    <scope>NUCLEOTIDE SEQUENCE</scope>
    <source>
        <strain evidence="3">CBS 307.81</strain>
    </source>
</reference>
<dbReference type="GO" id="GO:0071944">
    <property type="term" value="C:cell periphery"/>
    <property type="evidence" value="ECO:0007669"/>
    <property type="project" value="TreeGrafter"/>
</dbReference>
<dbReference type="EMBL" id="JAULSY010000036">
    <property type="protein sequence ID" value="KAK0670000.1"/>
    <property type="molecule type" value="Genomic_DNA"/>
</dbReference>
<protein>
    <recommendedName>
        <fullName evidence="2">MINDY deubiquitinase domain-containing protein</fullName>
    </recommendedName>
</protein>
<gene>
    <name evidence="3" type="ORF">QBC41DRAFT_222629</name>
</gene>
<evidence type="ECO:0000313" key="3">
    <source>
        <dbReference type="EMBL" id="KAK0670000.1"/>
    </source>
</evidence>
<feature type="compositionally biased region" description="Polar residues" evidence="1">
    <location>
        <begin position="164"/>
        <end position="177"/>
    </location>
</feature>
<name>A0AA39ZG70_9PEZI</name>
<feature type="compositionally biased region" description="Low complexity" evidence="1">
    <location>
        <begin position="838"/>
        <end position="857"/>
    </location>
</feature>
<dbReference type="PANTHER" id="PTHR18063">
    <property type="entry name" value="NF-E2 INDUCIBLE PROTEIN"/>
    <property type="match status" value="1"/>
</dbReference>
<sequence length="1033" mass="111258">MVSRKPLPPNATFDPAVPSHARLPEPKPEAQQQQKQQQEFVLPPFESSGGFWDDTSNNINQNRNTEVAQDMSNSHRPGQATGNYAGLEEENVWANNNSASNLDRVPAVLRPGSSHRMDNNGSLGEVAERTEAGLDVTRVPTILRPAGGPSSRETNPFKRKMHNQDGSVNSASPSSTAPLPESLTGAFSDLSVGDSTKNPWQPALSDNNALGQRPSYHLPEPSPGIEDGWKGSEPARPSTSTPPRLVSLPSEEGSANWENERDKPPNIQLGFTAEEDEVLGDSHAWDDLGTVNKGKGPAAVPTGPDKVGSDDEWNLIDVDPPRSSQSNVQQGVPISKPSPPRRRDTWEDFEEEKDNTPLPSTSQQVAAPAMKVELPPQGKAPELPARTELPLRTELPPRTSSEHPPPQPPRPVDKDETYHIKNINWFDVTAGKNPRSTPILVQNANGPCPLVALVNALTLTTPADKNTALVETLKTREQVSLGLLLDAVFDELMSERRLDPDVPLPDITELYSFLQGLHTGMNVNPRFIPTESILQSFKRTSLTHIHPSQRGEMSIPGTFEHTKEMTLYSTFSIPLIHGWLPRPDEIVYQSFARQAASYEDVQNLLFREEELDEKLSSSHHQGLTEEEQQLYQDILSIKSFLSDSATQLTSFGLDVIKTSMKPGSVAILFRNDHFTTLYRHPQTFDLLTLVTDAGYAGHAEVVWESLVDVTGERAEFFSGDFRLVGGASHTPSTPAARIQGSGSWAAVASGPNDGRRREQGLGGRSHSNEAPTSPTTEQEDRDFAMALQLQEEENNRHRQEEDRRRREARLSEQYIEQQGRAAQAHNNRGGAGPGRGGNHAASRSTSSLGSSGTANTGRRAPSGIRVASSTPTVASSNNSATPNRPRPSTQTVRSLIPPVRPAAAAAANRDPEAGLDDAPPSYEQASQEVAYEPPAGHPSHPASSPTAATSQPAAATPGGTQRPSTGASQPSPRVNNAPRTGGSVGGRAPSGSHGYPGAGGAGPGRQGLRQGVPVVPANGRAGVGEEREKCVVM</sequence>
<feature type="region of interest" description="Disordered" evidence="1">
    <location>
        <begin position="140"/>
        <end position="415"/>
    </location>
</feature>